<keyword evidence="2" id="KW-1185">Reference proteome</keyword>
<organism evidence="1 2">
    <name type="scientific">Acerihabitans arboris</name>
    <dbReference type="NCBI Taxonomy" id="2691583"/>
    <lineage>
        <taxon>Bacteria</taxon>
        <taxon>Pseudomonadati</taxon>
        <taxon>Pseudomonadota</taxon>
        <taxon>Gammaproteobacteria</taxon>
        <taxon>Enterobacterales</taxon>
        <taxon>Pectobacteriaceae</taxon>
        <taxon>Acerihabitans</taxon>
    </lineage>
</organism>
<reference evidence="1 2" key="1">
    <citation type="submission" date="2019-12" db="EMBL/GenBank/DDBJ databases">
        <authorList>
            <person name="Lee S.D."/>
        </authorList>
    </citation>
    <scope>NUCLEOTIDE SEQUENCE [LARGE SCALE GENOMIC DNA]</scope>
    <source>
        <strain evidence="1 2">SAP-6</strain>
    </source>
</reference>
<dbReference type="Gene3D" id="1.20.1290.10">
    <property type="entry name" value="AhpD-like"/>
    <property type="match status" value="1"/>
</dbReference>
<evidence type="ECO:0000313" key="1">
    <source>
        <dbReference type="EMBL" id="NDL65210.1"/>
    </source>
</evidence>
<comment type="caution">
    <text evidence="1">The sequence shown here is derived from an EMBL/GenBank/DDBJ whole genome shotgun (WGS) entry which is preliminary data.</text>
</comment>
<dbReference type="PANTHER" id="PTHR35446">
    <property type="entry name" value="SI:CH211-175M2.5"/>
    <property type="match status" value="1"/>
</dbReference>
<dbReference type="PANTHER" id="PTHR35446:SF3">
    <property type="entry name" value="CMD DOMAIN-CONTAINING PROTEIN"/>
    <property type="match status" value="1"/>
</dbReference>
<protein>
    <submittedName>
        <fullName evidence="1">Carboxymuconolactone decarboxylase family protein</fullName>
    </submittedName>
</protein>
<dbReference type="SUPFAM" id="SSF69118">
    <property type="entry name" value="AhpD-like"/>
    <property type="match status" value="1"/>
</dbReference>
<proteinExistence type="predicted"/>
<accession>A0A845SJW6</accession>
<dbReference type="InterPro" id="IPR029032">
    <property type="entry name" value="AhpD-like"/>
</dbReference>
<dbReference type="RefSeq" id="WP_162367920.1">
    <property type="nucleotide sequence ID" value="NZ_WUBS01000017.1"/>
</dbReference>
<dbReference type="AlphaFoldDB" id="A0A845SJW6"/>
<evidence type="ECO:0000313" key="2">
    <source>
        <dbReference type="Proteomes" id="UP000461443"/>
    </source>
</evidence>
<dbReference type="EMBL" id="WUBS01000017">
    <property type="protein sequence ID" value="NDL65210.1"/>
    <property type="molecule type" value="Genomic_DNA"/>
</dbReference>
<gene>
    <name evidence="1" type="ORF">GRH90_20985</name>
</gene>
<reference evidence="1 2" key="2">
    <citation type="submission" date="2020-02" db="EMBL/GenBank/DDBJ databases">
        <title>The new genus of Enterobacteriales.</title>
        <authorList>
            <person name="Kim I.S."/>
        </authorList>
    </citation>
    <scope>NUCLEOTIDE SEQUENCE [LARGE SCALE GENOMIC DNA]</scope>
    <source>
        <strain evidence="1 2">SAP-6</strain>
    </source>
</reference>
<sequence length="183" mass="20208">MDILKPHTPQSAPSASRALLQSSVDSFGWVPRQSAYMAESPALLSSYQFAHDTFSQCSLQEEERAVVWITTGIINGCSYTVQAHKWIAMHKGVPAQILDQLIYDPRDLPERLSALYHFTRAVILAHGQIPAEKVAAFLDAGFTRENMLDVILGVSQKTMSTLLNSIAGTEVEPQFMDVGTEIE</sequence>
<name>A0A845SJW6_9GAMM</name>
<dbReference type="Proteomes" id="UP000461443">
    <property type="component" value="Unassembled WGS sequence"/>
</dbReference>